<reference evidence="1 2" key="1">
    <citation type="submission" date="2019-09" db="EMBL/GenBank/DDBJ databases">
        <title>Bird 10,000 Genomes (B10K) Project - Family phase.</title>
        <authorList>
            <person name="Zhang G."/>
        </authorList>
    </citation>
    <scope>NUCLEOTIDE SEQUENCE [LARGE SCALE GENOMIC DNA]</scope>
    <source>
        <strain evidence="1">B10K-DU-001-45</strain>
        <tissue evidence="1">Muscle</tissue>
    </source>
</reference>
<gene>
    <name evidence="1" type="primary">Plch1_0</name>
    <name evidence="1" type="ORF">SETKIR_R15346</name>
</gene>
<dbReference type="Proteomes" id="UP000550059">
    <property type="component" value="Unassembled WGS sequence"/>
</dbReference>
<sequence length="74" mass="7471">ERQEAAGKPRPCGGAVPGVVLRSKAPGPPLAANRHSTGSCIGRYLRGCPGERRGVPEGACSALLPLGCGELPLP</sequence>
<protein>
    <submittedName>
        <fullName evidence="1">PLCH1 phosphodiesterase</fullName>
    </submittedName>
</protein>
<accession>A0A7L0R4B7</accession>
<comment type="caution">
    <text evidence="1">The sequence shown here is derived from an EMBL/GenBank/DDBJ whole genome shotgun (WGS) entry which is preliminary data.</text>
</comment>
<keyword evidence="2" id="KW-1185">Reference proteome</keyword>
<name>A0A7L0R4B7_SETKR</name>
<organism evidence="1 2">
    <name type="scientific">Setophaga kirtlandii</name>
    <name type="common">Kirtland's warbler</name>
    <name type="synonym">Dendroica kirtlandii</name>
    <dbReference type="NCBI Taxonomy" id="298831"/>
    <lineage>
        <taxon>Eukaryota</taxon>
        <taxon>Metazoa</taxon>
        <taxon>Chordata</taxon>
        <taxon>Craniata</taxon>
        <taxon>Vertebrata</taxon>
        <taxon>Euteleostomi</taxon>
        <taxon>Archelosauria</taxon>
        <taxon>Archosauria</taxon>
        <taxon>Dinosauria</taxon>
        <taxon>Saurischia</taxon>
        <taxon>Theropoda</taxon>
        <taxon>Coelurosauria</taxon>
        <taxon>Aves</taxon>
        <taxon>Neognathae</taxon>
        <taxon>Neoaves</taxon>
        <taxon>Telluraves</taxon>
        <taxon>Australaves</taxon>
        <taxon>Passeriformes</taxon>
        <taxon>Passeroidea</taxon>
        <taxon>Parulidae</taxon>
        <taxon>Setophaga</taxon>
    </lineage>
</organism>
<dbReference type="EMBL" id="VXAS01020104">
    <property type="protein sequence ID" value="NXL24412.1"/>
    <property type="molecule type" value="Genomic_DNA"/>
</dbReference>
<evidence type="ECO:0000313" key="1">
    <source>
        <dbReference type="EMBL" id="NXL24412.1"/>
    </source>
</evidence>
<feature type="non-terminal residue" evidence="1">
    <location>
        <position position="74"/>
    </location>
</feature>
<evidence type="ECO:0000313" key="2">
    <source>
        <dbReference type="Proteomes" id="UP000550059"/>
    </source>
</evidence>
<feature type="non-terminal residue" evidence="1">
    <location>
        <position position="1"/>
    </location>
</feature>
<dbReference type="AlphaFoldDB" id="A0A7L0R4B7"/>
<proteinExistence type="predicted"/>